<proteinExistence type="predicted"/>
<dbReference type="InterPro" id="IPR050807">
    <property type="entry name" value="TransReg_Diox_bact_type"/>
</dbReference>
<dbReference type="CDD" id="cd00093">
    <property type="entry name" value="HTH_XRE"/>
    <property type="match status" value="1"/>
</dbReference>
<evidence type="ECO:0000313" key="4">
    <source>
        <dbReference type="Proteomes" id="UP000049127"/>
    </source>
</evidence>
<dbReference type="Pfam" id="PF01381">
    <property type="entry name" value="HTH_3"/>
    <property type="match status" value="1"/>
</dbReference>
<dbReference type="OrthoDB" id="9814553at2"/>
<dbReference type="SMART" id="SM00530">
    <property type="entry name" value="HTH_XRE"/>
    <property type="match status" value="1"/>
</dbReference>
<dbReference type="InterPro" id="IPR001387">
    <property type="entry name" value="Cro/C1-type_HTH"/>
</dbReference>
<dbReference type="SUPFAM" id="SSF47413">
    <property type="entry name" value="lambda repressor-like DNA-binding domains"/>
    <property type="match status" value="1"/>
</dbReference>
<evidence type="ECO:0000313" key="3">
    <source>
        <dbReference type="EMBL" id="CEQ03475.1"/>
    </source>
</evidence>
<dbReference type="PANTHER" id="PTHR46797">
    <property type="entry name" value="HTH-TYPE TRANSCRIPTIONAL REGULATOR"/>
    <property type="match status" value="1"/>
</dbReference>
<dbReference type="InterPro" id="IPR010982">
    <property type="entry name" value="Lambda_DNA-bd_dom_sf"/>
</dbReference>
<gene>
    <name evidence="3" type="primary">rghR</name>
    <name evidence="3" type="ORF">R28058_12081</name>
</gene>
<keyword evidence="1" id="KW-0238">DNA-binding</keyword>
<dbReference type="PROSITE" id="PS50943">
    <property type="entry name" value="HTH_CROC1"/>
    <property type="match status" value="1"/>
</dbReference>
<dbReference type="EMBL" id="CEKZ01000003">
    <property type="protein sequence ID" value="CEQ03475.1"/>
    <property type="molecule type" value="Genomic_DNA"/>
</dbReference>
<evidence type="ECO:0000259" key="2">
    <source>
        <dbReference type="PROSITE" id="PS50943"/>
    </source>
</evidence>
<dbReference type="GO" id="GO:0005829">
    <property type="term" value="C:cytosol"/>
    <property type="evidence" value="ECO:0007669"/>
    <property type="project" value="TreeGrafter"/>
</dbReference>
<sequence>MIGEYLKALRLENKLSQRALAEKSGVSNAEISRIESGERKKPSEEVLRALALVLKVDFNDILEKYGYLYIQPLSRINNSNAPDLKVYNEKCEDKFISIITPRVLKDGFNMSLSKNPVLGNILVTKDNYIWRIRFIPISDYRESLVSHYLVNTYGYLACYDEFNLSKFTIATNNEDTFKKLKSINPVNLNILVSIMLVDLDNNEIIDEYTFEKTPTIDSVY</sequence>
<protein>
    <submittedName>
        <fullName evidence="3">Helix-turn-helix domain-containing protein</fullName>
    </submittedName>
</protein>
<dbReference type="PANTHER" id="PTHR46797:SF1">
    <property type="entry name" value="METHYLPHOSPHONATE SYNTHASE"/>
    <property type="match status" value="1"/>
</dbReference>
<feature type="domain" description="HTH cro/C1-type" evidence="2">
    <location>
        <begin position="6"/>
        <end position="61"/>
    </location>
</feature>
<evidence type="ECO:0000256" key="1">
    <source>
        <dbReference type="ARBA" id="ARBA00023125"/>
    </source>
</evidence>
<dbReference type="GO" id="GO:0003700">
    <property type="term" value="F:DNA-binding transcription factor activity"/>
    <property type="evidence" value="ECO:0007669"/>
    <property type="project" value="TreeGrafter"/>
</dbReference>
<dbReference type="Gene3D" id="1.10.260.40">
    <property type="entry name" value="lambda repressor-like DNA-binding domains"/>
    <property type="match status" value="1"/>
</dbReference>
<reference evidence="3 4" key="1">
    <citation type="submission" date="2015-01" db="EMBL/GenBank/DDBJ databases">
        <authorList>
            <person name="Aslett A.Martin."/>
            <person name="De Silva Nishadi"/>
        </authorList>
    </citation>
    <scope>NUCLEOTIDE SEQUENCE [LARGE SCALE GENOMIC DNA]</scope>
    <source>
        <strain evidence="3 4">R28058</strain>
    </source>
</reference>
<organism evidence="3 4">
    <name type="scientific">Paraclostridium sordellii</name>
    <name type="common">Clostridium sordellii</name>
    <dbReference type="NCBI Taxonomy" id="1505"/>
    <lineage>
        <taxon>Bacteria</taxon>
        <taxon>Bacillati</taxon>
        <taxon>Bacillota</taxon>
        <taxon>Clostridia</taxon>
        <taxon>Peptostreptococcales</taxon>
        <taxon>Peptostreptococcaceae</taxon>
        <taxon>Paraclostridium</taxon>
    </lineage>
</organism>
<dbReference type="GO" id="GO:0003677">
    <property type="term" value="F:DNA binding"/>
    <property type="evidence" value="ECO:0007669"/>
    <property type="project" value="UniProtKB-KW"/>
</dbReference>
<name>A0A0C7G5Y9_PARSO</name>
<accession>A0A0C7G5Y9</accession>
<dbReference type="Proteomes" id="UP000049127">
    <property type="component" value="Unassembled WGS sequence"/>
</dbReference>
<dbReference type="RefSeq" id="WP_055341794.1">
    <property type="nucleotide sequence ID" value="NZ_CDNI01000003.1"/>
</dbReference>
<dbReference type="AlphaFoldDB" id="A0A0C7G5Y9"/>